<gene>
    <name evidence="10" type="ORF">AVDCRST_MAG74-2597</name>
</gene>
<evidence type="ECO:0000256" key="5">
    <source>
        <dbReference type="ARBA" id="ARBA00021850"/>
    </source>
</evidence>
<dbReference type="InterPro" id="IPR010970">
    <property type="entry name" value="Cys_dSase_SufS"/>
</dbReference>
<dbReference type="EC" id="2.8.1.7" evidence="4"/>
<dbReference type="Pfam" id="PF00266">
    <property type="entry name" value="Aminotran_5"/>
    <property type="match status" value="1"/>
</dbReference>
<evidence type="ECO:0000313" key="10">
    <source>
        <dbReference type="EMBL" id="CAA9415479.1"/>
    </source>
</evidence>
<comment type="cofactor">
    <cofactor evidence="1">
        <name>pyridoxal 5'-phosphate</name>
        <dbReference type="ChEBI" id="CHEBI:597326"/>
    </cofactor>
</comment>
<name>A0A6J4PGI5_9BACT</name>
<dbReference type="AlphaFoldDB" id="A0A6J4PGI5"/>
<dbReference type="InterPro" id="IPR016454">
    <property type="entry name" value="Cysteine_dSase"/>
</dbReference>
<dbReference type="Gene3D" id="3.90.1150.10">
    <property type="entry name" value="Aspartate Aminotransferase, domain 1"/>
    <property type="match status" value="1"/>
</dbReference>
<dbReference type="GO" id="GO:0006534">
    <property type="term" value="P:cysteine metabolic process"/>
    <property type="evidence" value="ECO:0007669"/>
    <property type="project" value="InterPro"/>
</dbReference>
<dbReference type="GO" id="GO:0031071">
    <property type="term" value="F:cysteine desulfurase activity"/>
    <property type="evidence" value="ECO:0007669"/>
    <property type="project" value="UniProtKB-EC"/>
</dbReference>
<evidence type="ECO:0000256" key="8">
    <source>
        <dbReference type="ARBA" id="ARBA00050776"/>
    </source>
</evidence>
<dbReference type="EMBL" id="CADCUR010000239">
    <property type="protein sequence ID" value="CAA9415479.1"/>
    <property type="molecule type" value="Genomic_DNA"/>
</dbReference>
<evidence type="ECO:0000259" key="9">
    <source>
        <dbReference type="Pfam" id="PF00266"/>
    </source>
</evidence>
<comment type="function">
    <text evidence="2">Catalyzes the removal of elemental sulfur and selenium atoms from L-cysteine, L-cystine, L-selenocysteine, and L-selenocystine to produce L-alanine.</text>
</comment>
<dbReference type="InterPro" id="IPR000192">
    <property type="entry name" value="Aminotrans_V_dom"/>
</dbReference>
<organism evidence="10">
    <name type="scientific">uncultured Pyrinomonadaceae bacterium</name>
    <dbReference type="NCBI Taxonomy" id="2283094"/>
    <lineage>
        <taxon>Bacteria</taxon>
        <taxon>Pseudomonadati</taxon>
        <taxon>Acidobacteriota</taxon>
        <taxon>Blastocatellia</taxon>
        <taxon>Blastocatellales</taxon>
        <taxon>Pyrinomonadaceae</taxon>
        <taxon>environmental samples</taxon>
    </lineage>
</organism>
<dbReference type="SUPFAM" id="SSF53383">
    <property type="entry name" value="PLP-dependent transferases"/>
    <property type="match status" value="1"/>
</dbReference>
<dbReference type="InterPro" id="IPR015422">
    <property type="entry name" value="PyrdxlP-dep_Trfase_small"/>
</dbReference>
<keyword evidence="7" id="KW-0663">Pyridoxal phosphate</keyword>
<reference evidence="10" key="1">
    <citation type="submission" date="2020-02" db="EMBL/GenBank/DDBJ databases">
        <authorList>
            <person name="Meier V. D."/>
        </authorList>
    </citation>
    <scope>NUCLEOTIDE SEQUENCE</scope>
    <source>
        <strain evidence="10">AVDCRST_MAG74</strain>
    </source>
</reference>
<accession>A0A6J4PGI5</accession>
<dbReference type="InterPro" id="IPR015424">
    <property type="entry name" value="PyrdxlP-dep_Trfase"/>
</dbReference>
<comment type="catalytic activity">
    <reaction evidence="8">
        <text>(sulfur carrier)-H + L-cysteine = (sulfur carrier)-SH + L-alanine</text>
        <dbReference type="Rhea" id="RHEA:43892"/>
        <dbReference type="Rhea" id="RHEA-COMP:14737"/>
        <dbReference type="Rhea" id="RHEA-COMP:14739"/>
        <dbReference type="ChEBI" id="CHEBI:29917"/>
        <dbReference type="ChEBI" id="CHEBI:35235"/>
        <dbReference type="ChEBI" id="CHEBI:57972"/>
        <dbReference type="ChEBI" id="CHEBI:64428"/>
        <dbReference type="EC" id="2.8.1.7"/>
    </reaction>
</comment>
<dbReference type="PANTHER" id="PTHR43586:SF8">
    <property type="entry name" value="CYSTEINE DESULFURASE 1, CHLOROPLASTIC"/>
    <property type="match status" value="1"/>
</dbReference>
<comment type="similarity">
    <text evidence="3">Belongs to the class-V pyridoxal-phosphate-dependent aminotransferase family. Csd subfamily.</text>
</comment>
<dbReference type="PIRSF" id="PIRSF005572">
    <property type="entry name" value="NifS"/>
    <property type="match status" value="1"/>
</dbReference>
<protein>
    <recommendedName>
        <fullName evidence="5">Probable cysteine desulfurase</fullName>
        <ecNumber evidence="4">2.8.1.7</ecNumber>
    </recommendedName>
</protein>
<proteinExistence type="inferred from homology"/>
<evidence type="ECO:0000256" key="1">
    <source>
        <dbReference type="ARBA" id="ARBA00001933"/>
    </source>
</evidence>
<keyword evidence="6 10" id="KW-0808">Transferase</keyword>
<evidence type="ECO:0000256" key="6">
    <source>
        <dbReference type="ARBA" id="ARBA00022679"/>
    </source>
</evidence>
<dbReference type="Gene3D" id="3.40.640.10">
    <property type="entry name" value="Type I PLP-dependent aspartate aminotransferase-like (Major domain)"/>
    <property type="match status" value="1"/>
</dbReference>
<dbReference type="NCBIfam" id="TIGR01979">
    <property type="entry name" value="sufS"/>
    <property type="match status" value="1"/>
</dbReference>
<dbReference type="CDD" id="cd06453">
    <property type="entry name" value="SufS_like"/>
    <property type="match status" value="1"/>
</dbReference>
<evidence type="ECO:0000256" key="3">
    <source>
        <dbReference type="ARBA" id="ARBA00010447"/>
    </source>
</evidence>
<dbReference type="GO" id="GO:0030170">
    <property type="term" value="F:pyridoxal phosphate binding"/>
    <property type="evidence" value="ECO:0007669"/>
    <property type="project" value="InterPro"/>
</dbReference>
<dbReference type="InterPro" id="IPR015421">
    <property type="entry name" value="PyrdxlP-dep_Trfase_major"/>
</dbReference>
<evidence type="ECO:0000256" key="7">
    <source>
        <dbReference type="ARBA" id="ARBA00022898"/>
    </source>
</evidence>
<dbReference type="PANTHER" id="PTHR43586">
    <property type="entry name" value="CYSTEINE DESULFURASE"/>
    <property type="match status" value="1"/>
</dbReference>
<sequence>MTDWDVEKIRRDFPVLSQTVNGKPLRYLDNAASSQVPQTVIDRGAKYLREEHSNIHRGVHYLSQHATTAYEAAREKVKRFINAREAKECIFVRGCTEGVNLVASSYGRKFVNAGDEIIISQMEHHANIIPWQILAEERGARIKVIPMNERGELIIEEYENLLNERTKIVSVSHVSNSLGTVNPIKGMIQTAHKFGVPFFVDGAQSVPHFPVDVQDLDADFFTFSGHKMFAPTGSGVLYGKREWLDKMPPYQTGGGMIRTVSFEKTTFAPIPEKFEAGTPAIAANIGLGAAIDYLNSIDFEAAAKYEHSLLEYATEKLSAIEGVRIVGTAKEKASVLSFTIENVHPHDIGTILDQSGIAIRAGHHCAQPVMRFFDVPATARASFAFYNTREEVDVLADSIQKVIDVFA</sequence>
<evidence type="ECO:0000256" key="2">
    <source>
        <dbReference type="ARBA" id="ARBA00002824"/>
    </source>
</evidence>
<feature type="domain" description="Aminotransferase class V" evidence="9">
    <location>
        <begin position="27"/>
        <end position="395"/>
    </location>
</feature>
<evidence type="ECO:0000256" key="4">
    <source>
        <dbReference type="ARBA" id="ARBA00012239"/>
    </source>
</evidence>